<sequence>MVKKQPIFTPLTSLDDPTRHLQDYLFSIKLAQFQTTVTKESLVFYSVSFLFSTIIRAFNMSDKQKVTNPKEWLQARLAVLEKEKQHAQQAALIAQEIRNLPKVLVTEPYKFDAAPSVLGGAPATVSLKDLFGDKSQLIVYHFMFSPEDEDGCWGCSFQAGNFPDLRYLAEKDTALAVVSRAPISKIAAFQAANRWTKAFPWYSSLNSSFNYDFQATLDPAVKTPVEYSYKQVDTTKFPMGEQPGFSVFALGRDDGQVYHTYSTYQALDRFHQTYTYLDITPKGRQEGPMGPAGFKLPRDWYEAEEEEEKKGEKSDE</sequence>
<reference evidence="2" key="2">
    <citation type="submission" date="2023-05" db="EMBL/GenBank/DDBJ databases">
        <authorList>
            <consortium name="Lawrence Berkeley National Laboratory"/>
            <person name="Steindorff A."/>
            <person name="Hensen N."/>
            <person name="Bonometti L."/>
            <person name="Westerberg I."/>
            <person name="Brannstrom I.O."/>
            <person name="Guillou S."/>
            <person name="Cros-Aarteil S."/>
            <person name="Calhoun S."/>
            <person name="Haridas S."/>
            <person name="Kuo A."/>
            <person name="Mondo S."/>
            <person name="Pangilinan J."/>
            <person name="Riley R."/>
            <person name="Labutti K."/>
            <person name="Andreopoulos B."/>
            <person name="Lipzen A."/>
            <person name="Chen C."/>
            <person name="Yanf M."/>
            <person name="Daum C."/>
            <person name="Ng V."/>
            <person name="Clum A."/>
            <person name="Ohm R."/>
            <person name="Martin F."/>
            <person name="Silar P."/>
            <person name="Natvig D."/>
            <person name="Lalanne C."/>
            <person name="Gautier V."/>
            <person name="Ament-Velasquez S.L."/>
            <person name="Kruys A."/>
            <person name="Hutchinson M.I."/>
            <person name="Powell A.J."/>
            <person name="Barry K."/>
            <person name="Miller A.N."/>
            <person name="Grigoriev I.V."/>
            <person name="Debuchy R."/>
            <person name="Gladieux P."/>
            <person name="Thoren M.H."/>
            <person name="Johannesson H."/>
        </authorList>
    </citation>
    <scope>NUCLEOTIDE SEQUENCE</scope>
    <source>
        <strain evidence="2">PSN293</strain>
    </source>
</reference>
<proteinExistence type="predicted"/>
<reference evidence="2" key="1">
    <citation type="journal article" date="2023" name="Mol. Phylogenet. Evol.">
        <title>Genome-scale phylogeny and comparative genomics of the fungal order Sordariales.</title>
        <authorList>
            <person name="Hensen N."/>
            <person name="Bonometti L."/>
            <person name="Westerberg I."/>
            <person name="Brannstrom I.O."/>
            <person name="Guillou S."/>
            <person name="Cros-Aarteil S."/>
            <person name="Calhoun S."/>
            <person name="Haridas S."/>
            <person name="Kuo A."/>
            <person name="Mondo S."/>
            <person name="Pangilinan J."/>
            <person name="Riley R."/>
            <person name="LaButti K."/>
            <person name="Andreopoulos B."/>
            <person name="Lipzen A."/>
            <person name="Chen C."/>
            <person name="Yan M."/>
            <person name="Daum C."/>
            <person name="Ng V."/>
            <person name="Clum A."/>
            <person name="Steindorff A."/>
            <person name="Ohm R.A."/>
            <person name="Martin F."/>
            <person name="Silar P."/>
            <person name="Natvig D.O."/>
            <person name="Lalanne C."/>
            <person name="Gautier V."/>
            <person name="Ament-Velasquez S.L."/>
            <person name="Kruys A."/>
            <person name="Hutchinson M.I."/>
            <person name="Powell A.J."/>
            <person name="Barry K."/>
            <person name="Miller A.N."/>
            <person name="Grigoriev I.V."/>
            <person name="Debuchy R."/>
            <person name="Gladieux P."/>
            <person name="Hiltunen Thoren M."/>
            <person name="Johannesson H."/>
        </authorList>
    </citation>
    <scope>NUCLEOTIDE SEQUENCE</scope>
    <source>
        <strain evidence="2">PSN293</strain>
    </source>
</reference>
<comment type="caution">
    <text evidence="2">The sequence shown here is derived from an EMBL/GenBank/DDBJ whole genome shotgun (WGS) entry which is preliminary data.</text>
</comment>
<name>A0AAN7BAS0_9PEZI</name>
<organism evidence="2 3">
    <name type="scientific">Rhypophila decipiens</name>
    <dbReference type="NCBI Taxonomy" id="261697"/>
    <lineage>
        <taxon>Eukaryota</taxon>
        <taxon>Fungi</taxon>
        <taxon>Dikarya</taxon>
        <taxon>Ascomycota</taxon>
        <taxon>Pezizomycotina</taxon>
        <taxon>Sordariomycetes</taxon>
        <taxon>Sordariomycetidae</taxon>
        <taxon>Sordariales</taxon>
        <taxon>Naviculisporaceae</taxon>
        <taxon>Rhypophila</taxon>
    </lineage>
</organism>
<gene>
    <name evidence="2" type="ORF">QBC37DRAFT_410913</name>
</gene>
<keyword evidence="3" id="KW-1185">Reference proteome</keyword>
<evidence type="ECO:0000256" key="1">
    <source>
        <dbReference type="SAM" id="MobiDB-lite"/>
    </source>
</evidence>
<dbReference type="AlphaFoldDB" id="A0AAN7BAS0"/>
<protein>
    <recommendedName>
        <fullName evidence="4">DUF899-domain-containing protein</fullName>
    </recommendedName>
</protein>
<dbReference type="Proteomes" id="UP001301769">
    <property type="component" value="Unassembled WGS sequence"/>
</dbReference>
<feature type="region of interest" description="Disordered" evidence="1">
    <location>
        <begin position="282"/>
        <end position="316"/>
    </location>
</feature>
<evidence type="ECO:0000313" key="2">
    <source>
        <dbReference type="EMBL" id="KAK4218961.1"/>
    </source>
</evidence>
<dbReference type="Pfam" id="PF05988">
    <property type="entry name" value="DUF899"/>
    <property type="match status" value="1"/>
</dbReference>
<evidence type="ECO:0008006" key="4">
    <source>
        <dbReference type="Google" id="ProtNLM"/>
    </source>
</evidence>
<accession>A0AAN7BAS0</accession>
<dbReference type="InterPro" id="IPR010296">
    <property type="entry name" value="DUF899_thioredox"/>
</dbReference>
<evidence type="ECO:0000313" key="3">
    <source>
        <dbReference type="Proteomes" id="UP001301769"/>
    </source>
</evidence>
<dbReference type="EMBL" id="MU858050">
    <property type="protein sequence ID" value="KAK4218961.1"/>
    <property type="molecule type" value="Genomic_DNA"/>
</dbReference>